<feature type="signal peptide" evidence="21">
    <location>
        <begin position="1"/>
        <end position="19"/>
    </location>
</feature>
<dbReference type="Pfam" id="PF00459">
    <property type="entry name" value="Inositol_P"/>
    <property type="match status" value="1"/>
</dbReference>
<dbReference type="EC" id="3.1.3.7" evidence="3"/>
<feature type="binding site" evidence="20">
    <location>
        <position position="262"/>
    </location>
    <ligand>
        <name>Mg(2+)</name>
        <dbReference type="ChEBI" id="CHEBI:18420"/>
        <label>1</label>
        <note>catalytic</note>
    </ligand>
</feature>
<name>A0A6P4ZCD3_BRABE</name>
<dbReference type="CDD" id="cd01640">
    <property type="entry name" value="IPPase"/>
    <property type="match status" value="1"/>
</dbReference>
<evidence type="ECO:0000313" key="22">
    <source>
        <dbReference type="Proteomes" id="UP000515135"/>
    </source>
</evidence>
<keyword evidence="4" id="KW-0597">Phosphoprotein</keyword>
<dbReference type="PANTHER" id="PTHR43028">
    <property type="entry name" value="3'(2'),5'-BISPHOSPHATE NUCLEOTIDASE 1"/>
    <property type="match status" value="1"/>
</dbReference>
<evidence type="ECO:0000256" key="7">
    <source>
        <dbReference type="ARBA" id="ARBA00022801"/>
    </source>
</evidence>
<proteinExistence type="inferred from homology"/>
<feature type="binding site" evidence="20">
    <location>
        <position position="135"/>
    </location>
    <ligand>
        <name>Mg(2+)</name>
        <dbReference type="ChEBI" id="CHEBI:18420"/>
        <label>1</label>
        <note>catalytic</note>
    </ligand>
</feature>
<evidence type="ECO:0000313" key="23">
    <source>
        <dbReference type="RefSeq" id="XP_019627346.1"/>
    </source>
</evidence>
<protein>
    <recommendedName>
        <fullName evidence="10">3'(2'),5'-bisphosphate nucleotidase 1</fullName>
        <ecNumber evidence="17">3.1.3.57</ecNumber>
        <ecNumber evidence="3">3.1.3.7</ecNumber>
    </recommendedName>
    <alternativeName>
        <fullName evidence="18">3'-phosphoadenosine 5'-phosphate phosphatase</fullName>
    </alternativeName>
    <alternativeName>
        <fullName evidence="11">Bisphosphate 3'-nucleotidase 1</fullName>
    </alternativeName>
    <alternativeName>
        <fullName evidence="19">Inositol-polyphosphate 1-phosphatase</fullName>
    </alternativeName>
</protein>
<comment type="catalytic activity">
    <reaction evidence="15">
        <text>adenosine 3',5'-bisphosphate + H2O = AMP + phosphate</text>
        <dbReference type="Rhea" id="RHEA:10040"/>
        <dbReference type="ChEBI" id="CHEBI:15377"/>
        <dbReference type="ChEBI" id="CHEBI:43474"/>
        <dbReference type="ChEBI" id="CHEBI:58343"/>
        <dbReference type="ChEBI" id="CHEBI:456215"/>
        <dbReference type="EC" id="3.1.3.7"/>
    </reaction>
    <physiologicalReaction direction="left-to-right" evidence="15">
        <dbReference type="Rhea" id="RHEA:10041"/>
    </physiologicalReaction>
</comment>
<evidence type="ECO:0000256" key="17">
    <source>
        <dbReference type="ARBA" id="ARBA00044519"/>
    </source>
</evidence>
<comment type="catalytic activity">
    <reaction evidence="12">
        <text>1D-myo-inositol 1,3,4-trisphosphate + H2O = 1D-myo-inositol 3,4-bisphosphate + phosphate</text>
        <dbReference type="Rhea" id="RHEA:70319"/>
        <dbReference type="ChEBI" id="CHEBI:15377"/>
        <dbReference type="ChEBI" id="CHEBI:43474"/>
        <dbReference type="ChEBI" id="CHEBI:58414"/>
        <dbReference type="ChEBI" id="CHEBI:83241"/>
    </reaction>
    <physiologicalReaction direction="left-to-right" evidence="12">
        <dbReference type="Rhea" id="RHEA:70320"/>
    </physiologicalReaction>
</comment>
<feature type="binding site" evidence="20">
    <location>
        <position position="132"/>
    </location>
    <ligand>
        <name>Mg(2+)</name>
        <dbReference type="ChEBI" id="CHEBI:18420"/>
        <label>1</label>
        <note>catalytic</note>
    </ligand>
</feature>
<dbReference type="InterPro" id="IPR020583">
    <property type="entry name" value="Inositol_monoP_metal-BS"/>
</dbReference>
<keyword evidence="9" id="KW-0007">Acetylation</keyword>
<sequence length="323" mass="34853">MRLHCRLLLHSVAMAGNTGAPLVLRLVAASVSVAEKAGAIVRNVFNSGELGVVEKDGKNDLQTQADRSAQECIVQSLSRQFPKVTIIGEEEPTGETVDESHLETRLSEEVLKVVCPQNLQSVKDEDVVVWVDPLDGTKEYTEGFLDHVTVLIGVAVNGKAVAGVINQPYYNYKAGPGATLGRTMWGIVGLGAFGVERLVPPADKRIVTTTRSHSNKLVTESIEAMQPDEVLRVGGAGHKVLLVIEGKAHAYVFATPGCKKWDTCAPEAILHALGGRLTDIHGNALQYHRDVKHPNTGGVLATYSDHDWYLSRMPESVKAAVKP</sequence>
<dbReference type="GO" id="GO:0008441">
    <property type="term" value="F:3'(2'),5'-bisphosphate nucleotidase activity"/>
    <property type="evidence" value="ECO:0007669"/>
    <property type="project" value="UniProtKB-EC"/>
</dbReference>
<evidence type="ECO:0000256" key="14">
    <source>
        <dbReference type="ARBA" id="ARBA00044478"/>
    </source>
</evidence>
<evidence type="ECO:0000256" key="18">
    <source>
        <dbReference type="ARBA" id="ARBA00044544"/>
    </source>
</evidence>
<dbReference type="KEGG" id="bbel:109472191"/>
<dbReference type="FunFam" id="3.40.190.80:FF:000006">
    <property type="entry name" value="Bisphosphate nucleotidase 1"/>
    <property type="match status" value="1"/>
</dbReference>
<keyword evidence="7" id="KW-0378">Hydrolase</keyword>
<evidence type="ECO:0000256" key="3">
    <source>
        <dbReference type="ARBA" id="ARBA00012633"/>
    </source>
</evidence>
<dbReference type="GO" id="GO:0046854">
    <property type="term" value="P:phosphatidylinositol phosphate biosynthetic process"/>
    <property type="evidence" value="ECO:0007669"/>
    <property type="project" value="InterPro"/>
</dbReference>
<dbReference type="EC" id="3.1.3.57" evidence="17"/>
<dbReference type="GO" id="GO:0046872">
    <property type="term" value="F:metal ion binding"/>
    <property type="evidence" value="ECO:0007669"/>
    <property type="project" value="UniProtKB-KW"/>
</dbReference>
<dbReference type="AlphaFoldDB" id="A0A6P4ZCD3"/>
<dbReference type="GeneID" id="109472191"/>
<evidence type="ECO:0000256" key="10">
    <source>
        <dbReference type="ARBA" id="ARBA00040342"/>
    </source>
</evidence>
<dbReference type="SUPFAM" id="SSF56655">
    <property type="entry name" value="Carbohydrate phosphatase"/>
    <property type="match status" value="1"/>
</dbReference>
<dbReference type="Gene3D" id="3.30.540.10">
    <property type="entry name" value="Fructose-1,6-Bisphosphatase, subunit A, domain 1"/>
    <property type="match status" value="1"/>
</dbReference>
<comment type="cofactor">
    <cofactor evidence="1 20">
        <name>Mg(2+)</name>
        <dbReference type="ChEBI" id="CHEBI:18420"/>
    </cofactor>
</comment>
<dbReference type="InterPro" id="IPR020550">
    <property type="entry name" value="Inositol_monophosphatase_CS"/>
</dbReference>
<keyword evidence="21" id="KW-0732">Signal</keyword>
<comment type="catalytic activity">
    <reaction evidence="14">
        <text>1D-myo-inositol 1,4-bisphosphate + H2O = 1D-myo-inositol 4-phosphate + phosphate</text>
        <dbReference type="Rhea" id="RHEA:15553"/>
        <dbReference type="ChEBI" id="CHEBI:15377"/>
        <dbReference type="ChEBI" id="CHEBI:43474"/>
        <dbReference type="ChEBI" id="CHEBI:58282"/>
        <dbReference type="ChEBI" id="CHEBI:58469"/>
        <dbReference type="EC" id="3.1.3.57"/>
    </reaction>
    <physiologicalReaction direction="left-to-right" evidence="14">
        <dbReference type="Rhea" id="RHEA:15554"/>
    </physiologicalReaction>
</comment>
<evidence type="ECO:0000256" key="20">
    <source>
        <dbReference type="PIRSR" id="PIRSR600760-2"/>
    </source>
</evidence>
<evidence type="ECO:0000256" key="21">
    <source>
        <dbReference type="SAM" id="SignalP"/>
    </source>
</evidence>
<reference evidence="23" key="1">
    <citation type="submission" date="2025-08" db="UniProtKB">
        <authorList>
            <consortium name="RefSeq"/>
        </authorList>
    </citation>
    <scope>IDENTIFICATION</scope>
    <source>
        <tissue evidence="23">Gonad</tissue>
    </source>
</reference>
<accession>A0A6P4ZCD3</accession>
<evidence type="ECO:0000256" key="12">
    <source>
        <dbReference type="ARBA" id="ARBA00044465"/>
    </source>
</evidence>
<evidence type="ECO:0000256" key="9">
    <source>
        <dbReference type="ARBA" id="ARBA00022990"/>
    </source>
</evidence>
<evidence type="ECO:0000256" key="5">
    <source>
        <dbReference type="ARBA" id="ARBA00022671"/>
    </source>
</evidence>
<dbReference type="GO" id="GO:0004441">
    <property type="term" value="F:inositol-1,4-bisphosphate 1-phosphatase activity"/>
    <property type="evidence" value="ECO:0007669"/>
    <property type="project" value="UniProtKB-EC"/>
</dbReference>
<dbReference type="PROSITE" id="PS00630">
    <property type="entry name" value="IMP_2"/>
    <property type="match status" value="1"/>
</dbReference>
<dbReference type="FunFam" id="3.30.540.10:FF:000011">
    <property type="entry name" value="Bisphosphate nucleotidase 1"/>
    <property type="match status" value="1"/>
</dbReference>
<dbReference type="Gene3D" id="3.40.190.80">
    <property type="match status" value="1"/>
</dbReference>
<dbReference type="InterPro" id="IPR000760">
    <property type="entry name" value="Inositol_monophosphatase-like"/>
</dbReference>
<evidence type="ECO:0000256" key="6">
    <source>
        <dbReference type="ARBA" id="ARBA00022723"/>
    </source>
</evidence>
<evidence type="ECO:0000256" key="2">
    <source>
        <dbReference type="ARBA" id="ARBA00009759"/>
    </source>
</evidence>
<feature type="binding site" evidence="20">
    <location>
        <position position="134"/>
    </location>
    <ligand>
        <name>Mg(2+)</name>
        <dbReference type="ChEBI" id="CHEBI:18420"/>
        <label>1</label>
        <note>catalytic</note>
    </ligand>
</feature>
<evidence type="ECO:0000256" key="19">
    <source>
        <dbReference type="ARBA" id="ARBA00044554"/>
    </source>
</evidence>
<dbReference type="PROSITE" id="PS00629">
    <property type="entry name" value="IMP_1"/>
    <property type="match status" value="1"/>
</dbReference>
<feature type="binding site" evidence="20">
    <location>
        <position position="89"/>
    </location>
    <ligand>
        <name>Mg(2+)</name>
        <dbReference type="ChEBI" id="CHEBI:18420"/>
        <label>1</label>
        <note>catalytic</note>
    </ligand>
</feature>
<evidence type="ECO:0000256" key="11">
    <source>
        <dbReference type="ARBA" id="ARBA00041815"/>
    </source>
</evidence>
<keyword evidence="22" id="KW-1185">Reference proteome</keyword>
<evidence type="ECO:0000256" key="4">
    <source>
        <dbReference type="ARBA" id="ARBA00022553"/>
    </source>
</evidence>
<dbReference type="InterPro" id="IPR050725">
    <property type="entry name" value="CysQ/Inositol_MonoPase"/>
</dbReference>
<keyword evidence="5" id="KW-0452">Lithium</keyword>
<evidence type="ECO:0000256" key="16">
    <source>
        <dbReference type="ARBA" id="ARBA00044484"/>
    </source>
</evidence>
<evidence type="ECO:0000256" key="8">
    <source>
        <dbReference type="ARBA" id="ARBA00022842"/>
    </source>
</evidence>
<comment type="catalytic activity">
    <reaction evidence="16">
        <text>3'-phosphoadenylyl sulfate + H2O = adenosine 5'-phosphosulfate + phosphate</text>
        <dbReference type="Rhea" id="RHEA:77639"/>
        <dbReference type="ChEBI" id="CHEBI:15377"/>
        <dbReference type="ChEBI" id="CHEBI:43474"/>
        <dbReference type="ChEBI" id="CHEBI:58243"/>
        <dbReference type="ChEBI" id="CHEBI:58339"/>
        <dbReference type="EC" id="3.1.3.7"/>
    </reaction>
    <physiologicalReaction direction="left-to-right" evidence="16">
        <dbReference type="Rhea" id="RHEA:77640"/>
    </physiologicalReaction>
</comment>
<organism evidence="22 23">
    <name type="scientific">Branchiostoma belcheri</name>
    <name type="common">Amphioxus</name>
    <dbReference type="NCBI Taxonomy" id="7741"/>
    <lineage>
        <taxon>Eukaryota</taxon>
        <taxon>Metazoa</taxon>
        <taxon>Chordata</taxon>
        <taxon>Cephalochordata</taxon>
        <taxon>Leptocardii</taxon>
        <taxon>Amphioxiformes</taxon>
        <taxon>Branchiostomatidae</taxon>
        <taxon>Branchiostoma</taxon>
    </lineage>
</organism>
<dbReference type="PRINTS" id="PR00377">
    <property type="entry name" value="IMPHPHTASES"/>
</dbReference>
<evidence type="ECO:0000256" key="13">
    <source>
        <dbReference type="ARBA" id="ARBA00044466"/>
    </source>
</evidence>
<comment type="similarity">
    <text evidence="2">Belongs to the inositol monophosphatase superfamily.</text>
</comment>
<dbReference type="PANTHER" id="PTHR43028:SF5">
    <property type="entry name" value="3'(2'),5'-BISPHOSPHATE NUCLEOTIDASE 1"/>
    <property type="match status" value="1"/>
</dbReference>
<feature type="chain" id="PRO_5027886387" description="3'(2'),5'-bisphosphate nucleotidase 1" evidence="21">
    <location>
        <begin position="20"/>
        <end position="323"/>
    </location>
</feature>
<keyword evidence="8 20" id="KW-0460">Magnesium</keyword>
<dbReference type="RefSeq" id="XP_019627346.1">
    <property type="nucleotide sequence ID" value="XM_019771787.1"/>
</dbReference>
<comment type="catalytic activity">
    <reaction evidence="13">
        <text>adenosine 2',5'-bisphosphate + H2O = AMP + phosphate</text>
        <dbReference type="Rhea" id="RHEA:77643"/>
        <dbReference type="ChEBI" id="CHEBI:15377"/>
        <dbReference type="ChEBI" id="CHEBI:43474"/>
        <dbReference type="ChEBI" id="CHEBI:194156"/>
        <dbReference type="ChEBI" id="CHEBI:456215"/>
        <dbReference type="EC" id="3.1.3.7"/>
    </reaction>
    <physiologicalReaction direction="left-to-right" evidence="13">
        <dbReference type="Rhea" id="RHEA:77644"/>
    </physiologicalReaction>
</comment>
<keyword evidence="6 20" id="KW-0479">Metal-binding</keyword>
<dbReference type="Proteomes" id="UP000515135">
    <property type="component" value="Unplaced"/>
</dbReference>
<evidence type="ECO:0000256" key="15">
    <source>
        <dbReference type="ARBA" id="ARBA00044479"/>
    </source>
</evidence>
<dbReference type="OrthoDB" id="411145at2759"/>
<evidence type="ECO:0000256" key="1">
    <source>
        <dbReference type="ARBA" id="ARBA00001946"/>
    </source>
</evidence>
<gene>
    <name evidence="23" type="primary">LOC109472191</name>
</gene>